<keyword evidence="1" id="KW-0812">Transmembrane</keyword>
<dbReference type="Proteomes" id="UP000003639">
    <property type="component" value="Unassembled WGS sequence"/>
</dbReference>
<gene>
    <name evidence="2" type="ORF">BACCAP_02642</name>
</gene>
<proteinExistence type="predicted"/>
<comment type="caution">
    <text evidence="2">The sequence shown here is derived from an EMBL/GenBank/DDBJ whole genome shotgun (WGS) entry which is preliminary data.</text>
</comment>
<reference evidence="2 3" key="2">
    <citation type="submission" date="2007-06" db="EMBL/GenBank/DDBJ databases">
        <title>Draft genome sequence of Pseudoflavonifractor capillosus ATCC 29799.</title>
        <authorList>
            <person name="Sudarsanam P."/>
            <person name="Ley R."/>
            <person name="Guruge J."/>
            <person name="Turnbaugh P.J."/>
            <person name="Mahowald M."/>
            <person name="Liep D."/>
            <person name="Gordon J."/>
        </authorList>
    </citation>
    <scope>NUCLEOTIDE SEQUENCE [LARGE SCALE GENOMIC DNA]</scope>
    <source>
        <strain evidence="2 3">ATCC 29799</strain>
    </source>
</reference>
<evidence type="ECO:0000256" key="1">
    <source>
        <dbReference type="SAM" id="Phobius"/>
    </source>
</evidence>
<organism evidence="2 3">
    <name type="scientific">Pseudoflavonifractor capillosus ATCC 29799</name>
    <dbReference type="NCBI Taxonomy" id="411467"/>
    <lineage>
        <taxon>Bacteria</taxon>
        <taxon>Bacillati</taxon>
        <taxon>Bacillota</taxon>
        <taxon>Clostridia</taxon>
        <taxon>Eubacteriales</taxon>
        <taxon>Oscillospiraceae</taxon>
        <taxon>Pseudoflavonifractor</taxon>
    </lineage>
</organism>
<keyword evidence="3" id="KW-1185">Reference proteome</keyword>
<evidence type="ECO:0000313" key="2">
    <source>
        <dbReference type="EMBL" id="EDM99585.1"/>
    </source>
</evidence>
<feature type="transmembrane region" description="Helical" evidence="1">
    <location>
        <begin position="43"/>
        <end position="60"/>
    </location>
</feature>
<evidence type="ECO:0000313" key="3">
    <source>
        <dbReference type="Proteomes" id="UP000003639"/>
    </source>
</evidence>
<protein>
    <submittedName>
        <fullName evidence="2">Uncharacterized protein</fullName>
    </submittedName>
</protein>
<feature type="transmembrane region" description="Helical" evidence="1">
    <location>
        <begin position="16"/>
        <end position="37"/>
    </location>
</feature>
<keyword evidence="1" id="KW-1133">Transmembrane helix</keyword>
<name>A6NWP8_9FIRM</name>
<reference evidence="2 3" key="1">
    <citation type="submission" date="2007-04" db="EMBL/GenBank/DDBJ databases">
        <authorList>
            <person name="Fulton L."/>
            <person name="Clifton S."/>
            <person name="Fulton B."/>
            <person name="Xu J."/>
            <person name="Minx P."/>
            <person name="Pepin K.H."/>
            <person name="Johnson M."/>
            <person name="Thiruvilangam P."/>
            <person name="Bhonagiri V."/>
            <person name="Nash W.E."/>
            <person name="Mardis E.R."/>
            <person name="Wilson R.K."/>
        </authorList>
    </citation>
    <scope>NUCLEOTIDE SEQUENCE [LARGE SCALE GENOMIC DNA]</scope>
    <source>
        <strain evidence="2 3">ATCC 29799</strain>
    </source>
</reference>
<dbReference type="RefSeq" id="WP_006573172.1">
    <property type="nucleotide sequence ID" value="NZ_AAXG02000016.1"/>
</dbReference>
<accession>A6NWP8</accession>
<dbReference type="STRING" id="411467.BACCAP_02642"/>
<dbReference type="AlphaFoldDB" id="A6NWP8"/>
<sequence>MKQDWKSLPPALQHQLIIQMGLAVCCLVLAIGALAFISFSVSVPFLLGAALLTICAARLYRTGMRGQYLILRGVILKVERTALRQRPKSILLEANGKALLVMLRNRHAAVREGDTVTLYIADTAPLYEWQGIHRLHAYLAMVPGRQDGVQ</sequence>
<dbReference type="EMBL" id="AAXG02000016">
    <property type="protein sequence ID" value="EDM99585.1"/>
    <property type="molecule type" value="Genomic_DNA"/>
</dbReference>
<keyword evidence="1" id="KW-0472">Membrane</keyword>
<dbReference type="OrthoDB" id="1856068at2"/>
<dbReference type="eggNOG" id="ENOG503339B">
    <property type="taxonomic scope" value="Bacteria"/>
</dbReference>